<dbReference type="Proteomes" id="UP000199634">
    <property type="component" value="Unassembled WGS sequence"/>
</dbReference>
<organism evidence="2 3">
    <name type="scientific">Paenimyroides marinum</name>
    <dbReference type="NCBI Taxonomy" id="1159016"/>
    <lineage>
        <taxon>Bacteria</taxon>
        <taxon>Pseudomonadati</taxon>
        <taxon>Bacteroidota</taxon>
        <taxon>Flavobacteriia</taxon>
        <taxon>Flavobacteriales</taxon>
        <taxon>Flavobacteriaceae</taxon>
        <taxon>Paenimyroides</taxon>
    </lineage>
</organism>
<dbReference type="EMBL" id="FNXE01000002">
    <property type="protein sequence ID" value="SEH57472.1"/>
    <property type="molecule type" value="Genomic_DNA"/>
</dbReference>
<dbReference type="AlphaFoldDB" id="A0A1H6J5V2"/>
<gene>
    <name evidence="2" type="ORF">SAMN02927937_00295</name>
</gene>
<evidence type="ECO:0000259" key="1">
    <source>
        <dbReference type="Pfam" id="PF06877"/>
    </source>
</evidence>
<feature type="domain" description="Regulator of ribonuclease activity B" evidence="1">
    <location>
        <begin position="41"/>
        <end position="120"/>
    </location>
</feature>
<protein>
    <submittedName>
        <fullName evidence="2">Regulator of ribonuclease activity B</fullName>
    </submittedName>
</protein>
<keyword evidence="3" id="KW-1185">Reference proteome</keyword>
<name>A0A1H6J5V2_9FLAO</name>
<dbReference type="InterPro" id="IPR009671">
    <property type="entry name" value="RraB_dom"/>
</dbReference>
<reference evidence="2 3" key="1">
    <citation type="submission" date="2016-10" db="EMBL/GenBank/DDBJ databases">
        <authorList>
            <person name="de Groot N.N."/>
        </authorList>
    </citation>
    <scope>NUCLEOTIDE SEQUENCE [LARGE SCALE GENOMIC DNA]</scope>
    <source>
        <strain evidence="2 3">CGMCC 1.10825</strain>
    </source>
</reference>
<dbReference type="Pfam" id="PF06877">
    <property type="entry name" value="RraB"/>
    <property type="match status" value="1"/>
</dbReference>
<sequence>MQLFNFWKRKKQKKNITTTSLNTLLKEVPKTLQQYIESKNNAEQMVINLFFYAETYKTGQKFAEKLEKTAFALTQYKNASGIYEISCTSPTLSATAGNLNSYLKSMYEMATQWKCYLTGWTPAHKEHSSDQ</sequence>
<evidence type="ECO:0000313" key="3">
    <source>
        <dbReference type="Proteomes" id="UP000199634"/>
    </source>
</evidence>
<dbReference type="RefSeq" id="WP_091095588.1">
    <property type="nucleotide sequence ID" value="NZ_FNXE01000002.1"/>
</dbReference>
<proteinExistence type="predicted"/>
<accession>A0A1H6J5V2</accession>
<evidence type="ECO:0000313" key="2">
    <source>
        <dbReference type="EMBL" id="SEH57472.1"/>
    </source>
</evidence>